<name>K5BH73_MYCHD</name>
<comment type="caution">
    <text evidence="1">The sequence shown here is derived from an EMBL/GenBank/DDBJ whole genome shotgun (WGS) entry which is preliminary data.</text>
</comment>
<sequence>MARLLGTIARGKDNRHIEVSALSSDEVAMPAGAIAGEPATAAEAAELADRAGGNPIFVGEYARLPRGERALDPVVIRVLRTAAVIGEVIDAAATTPRGCSRPGR</sequence>
<keyword evidence="2" id="KW-1185">Reference proteome</keyword>
<gene>
    <name evidence="1" type="ORF">C731_1400</name>
</gene>
<dbReference type="AlphaFoldDB" id="K5BH73"/>
<organism evidence="1 2">
    <name type="scientific">Mycolicibacterium hassiacum (strain DSM 44199 / CIP 105218 / JCM 12690 / 3849)</name>
    <name type="common">Mycobacterium hassiacum</name>
    <dbReference type="NCBI Taxonomy" id="1122247"/>
    <lineage>
        <taxon>Bacteria</taxon>
        <taxon>Bacillati</taxon>
        <taxon>Actinomycetota</taxon>
        <taxon>Actinomycetes</taxon>
        <taxon>Mycobacteriales</taxon>
        <taxon>Mycobacteriaceae</taxon>
        <taxon>Mycolicibacterium</taxon>
    </lineage>
</organism>
<protein>
    <submittedName>
        <fullName evidence="1">Putative transcriptional regulator domain protein</fullName>
    </submittedName>
</protein>
<dbReference type="Proteomes" id="UP000006265">
    <property type="component" value="Unassembled WGS sequence"/>
</dbReference>
<reference evidence="1 2" key="1">
    <citation type="journal article" date="2012" name="J. Bacteriol.">
        <title>Genome sequence of Mycobacterium hassiacum DSM 44199, a rare source of heat-stable mycobacterial proteins.</title>
        <authorList>
            <person name="Tiago I."/>
            <person name="Maranha A."/>
            <person name="Mendes V."/>
            <person name="Alarico S."/>
            <person name="Moynihan P.J."/>
            <person name="Clarke A.J."/>
            <person name="Macedo-Ribeiro S."/>
            <person name="Pereira P.J."/>
            <person name="Empadinhas N."/>
        </authorList>
    </citation>
    <scope>NUCLEOTIDE SEQUENCE [LARGE SCALE GENOMIC DNA]</scope>
    <source>
        <strain evidence="2">DSM 44199 / CIP 105218 / JCM 12690 / 3849</strain>
    </source>
</reference>
<evidence type="ECO:0000313" key="1">
    <source>
        <dbReference type="EMBL" id="EKF24621.1"/>
    </source>
</evidence>
<dbReference type="EMBL" id="AMRA01000037">
    <property type="protein sequence ID" value="EKF24621.1"/>
    <property type="molecule type" value="Genomic_DNA"/>
</dbReference>
<dbReference type="eggNOG" id="COG3899">
    <property type="taxonomic scope" value="Bacteria"/>
</dbReference>
<evidence type="ECO:0000313" key="2">
    <source>
        <dbReference type="Proteomes" id="UP000006265"/>
    </source>
</evidence>
<dbReference type="PATRIC" id="fig|1122247.3.peg.1346"/>
<dbReference type="OrthoDB" id="134712at2"/>
<accession>K5BH73</accession>
<proteinExistence type="predicted"/>